<keyword evidence="3" id="KW-1185">Reference proteome</keyword>
<proteinExistence type="predicted"/>
<evidence type="ECO:0000313" key="2">
    <source>
        <dbReference type="EMBL" id="OLP96245.1"/>
    </source>
</evidence>
<dbReference type="OrthoDB" id="415293at2759"/>
<evidence type="ECO:0000256" key="1">
    <source>
        <dbReference type="ARBA" id="ARBA00022691"/>
    </source>
</evidence>
<gene>
    <name evidence="2" type="ORF">AK812_SmicGene21529</name>
</gene>
<accession>A0A1Q9DM55</accession>
<dbReference type="GO" id="GO:0042054">
    <property type="term" value="F:histone methyltransferase activity"/>
    <property type="evidence" value="ECO:0007669"/>
    <property type="project" value="TreeGrafter"/>
</dbReference>
<dbReference type="PANTHER" id="PTHR11006">
    <property type="entry name" value="PROTEIN ARGININE N-METHYLTRANSFERASE"/>
    <property type="match status" value="1"/>
</dbReference>
<dbReference type="OMA" id="VHEVEWR"/>
<dbReference type="InterPro" id="IPR025799">
    <property type="entry name" value="Arg_MeTrfase"/>
</dbReference>
<dbReference type="AlphaFoldDB" id="A0A1Q9DM55"/>
<dbReference type="GO" id="GO:0016274">
    <property type="term" value="F:protein-arginine N-methyltransferase activity"/>
    <property type="evidence" value="ECO:0007669"/>
    <property type="project" value="InterPro"/>
</dbReference>
<protein>
    <submittedName>
        <fullName evidence="2">Uncharacterized protein</fullName>
    </submittedName>
</protein>
<name>A0A1Q9DM55_SYMMI</name>
<reference evidence="2 3" key="1">
    <citation type="submission" date="2016-02" db="EMBL/GenBank/DDBJ databases">
        <title>Genome analysis of coral dinoflagellate symbionts highlights evolutionary adaptations to a symbiotic lifestyle.</title>
        <authorList>
            <person name="Aranda M."/>
            <person name="Li Y."/>
            <person name="Liew Y.J."/>
            <person name="Baumgarten S."/>
            <person name="Simakov O."/>
            <person name="Wilson M."/>
            <person name="Piel J."/>
            <person name="Ashoor H."/>
            <person name="Bougouffa S."/>
            <person name="Bajic V.B."/>
            <person name="Ryu T."/>
            <person name="Ravasi T."/>
            <person name="Bayer T."/>
            <person name="Micklem G."/>
            <person name="Kim H."/>
            <person name="Bhak J."/>
            <person name="Lajeunesse T.C."/>
            <person name="Voolstra C.R."/>
        </authorList>
    </citation>
    <scope>NUCLEOTIDE SEQUENCE [LARGE SCALE GENOMIC DNA]</scope>
    <source>
        <strain evidence="2 3">CCMP2467</strain>
    </source>
</reference>
<dbReference type="PANTHER" id="PTHR11006:SF4">
    <property type="entry name" value="PROTEIN ARGININE N-METHYLTRANSFERASE 7"/>
    <property type="match status" value="1"/>
</dbReference>
<dbReference type="EMBL" id="LSRX01000474">
    <property type="protein sequence ID" value="OLP96245.1"/>
    <property type="molecule type" value="Genomic_DNA"/>
</dbReference>
<dbReference type="SUPFAM" id="SSF53335">
    <property type="entry name" value="S-adenosyl-L-methionine-dependent methyltransferases"/>
    <property type="match status" value="1"/>
</dbReference>
<organism evidence="2 3">
    <name type="scientific">Symbiodinium microadriaticum</name>
    <name type="common">Dinoflagellate</name>
    <name type="synonym">Zooxanthella microadriatica</name>
    <dbReference type="NCBI Taxonomy" id="2951"/>
    <lineage>
        <taxon>Eukaryota</taxon>
        <taxon>Sar</taxon>
        <taxon>Alveolata</taxon>
        <taxon>Dinophyceae</taxon>
        <taxon>Suessiales</taxon>
        <taxon>Symbiodiniaceae</taxon>
        <taxon>Symbiodinium</taxon>
    </lineage>
</organism>
<dbReference type="InterPro" id="IPR029063">
    <property type="entry name" value="SAM-dependent_MTases_sf"/>
</dbReference>
<evidence type="ECO:0000313" key="3">
    <source>
        <dbReference type="Proteomes" id="UP000186817"/>
    </source>
</evidence>
<sequence>MRSPRSRSRSPAEASGTAVSVTEPWVQAVRVLADFERRVWASRDEADANASQLVTRRLQLLKEAGEALGYPPESKLYSASEATQLQSLPVALRFNEHLGPGRPCRVFSPRTAQGRSIREQNLQYSSENHIEMALDLHRVAAFQTCIQRAGRGRRVLDVGSGAFCLLGRLALKAGAVLVHCVEQNFASVLYARELFKMEMAKMELPPLLWLRRTPAELCPDQMQLIFPSSQASQPRRFQIHVEDQEARERSVHEVEWRDPTLRQSLGSHCGTVLLWPDDADEFPASLELHQGLCEEIPLPGEYDLVVHEILGYMASSEGVVPTIRDLHARQLPSAGCLFIPAAAGTYFAPTERLEMTELELALHSLFNGEQELAVKVKYNVRHFDPSSFLASPEIFEWFCFGRADTLTDQQRTVEFRTTRDGYFDGLHFHLLIDMDRITTLDVLAVPTTWCTTYVRLLEEAIFLPANSLMTCRCRAAAYGPAVQYSVEVWLGTPVNNSVPLASFEWAGRIQAGQHVSGLKVTSEVQDVMDLLLDLGVPLTSKQQIELRYKATVFAAHHNAVDFASFIQLIRLEVQLCQIS</sequence>
<comment type="caution">
    <text evidence="2">The sequence shown here is derived from an EMBL/GenBank/DDBJ whole genome shotgun (WGS) entry which is preliminary data.</text>
</comment>
<dbReference type="Gene3D" id="3.40.50.150">
    <property type="entry name" value="Vaccinia Virus protein VP39"/>
    <property type="match status" value="1"/>
</dbReference>
<dbReference type="Proteomes" id="UP000186817">
    <property type="component" value="Unassembled WGS sequence"/>
</dbReference>
<keyword evidence="1" id="KW-0949">S-adenosyl-L-methionine</keyword>